<evidence type="ECO:0000313" key="1">
    <source>
        <dbReference type="EMBL" id="SVA27847.1"/>
    </source>
</evidence>
<dbReference type="AlphaFoldDB" id="A0A381UKJ9"/>
<organism evidence="1">
    <name type="scientific">marine metagenome</name>
    <dbReference type="NCBI Taxonomy" id="408172"/>
    <lineage>
        <taxon>unclassified sequences</taxon>
        <taxon>metagenomes</taxon>
        <taxon>ecological metagenomes</taxon>
    </lineage>
</organism>
<protein>
    <recommendedName>
        <fullName evidence="2">Iron-containing redox enzyme family protein</fullName>
    </recommendedName>
</protein>
<gene>
    <name evidence="1" type="ORF">METZ01_LOCUS80701</name>
</gene>
<reference evidence="1" key="1">
    <citation type="submission" date="2018-05" db="EMBL/GenBank/DDBJ databases">
        <authorList>
            <person name="Lanie J.A."/>
            <person name="Ng W.-L."/>
            <person name="Kazmierczak K.M."/>
            <person name="Andrzejewski T.M."/>
            <person name="Davidsen T.M."/>
            <person name="Wayne K.J."/>
            <person name="Tettelin H."/>
            <person name="Glass J.I."/>
            <person name="Rusch D."/>
            <person name="Podicherti R."/>
            <person name="Tsui H.-C.T."/>
            <person name="Winkler M.E."/>
        </authorList>
    </citation>
    <scope>NUCLEOTIDE SEQUENCE</scope>
</reference>
<dbReference type="InterPro" id="IPR016084">
    <property type="entry name" value="Haem_Oase-like_multi-hlx"/>
</dbReference>
<name>A0A381UKJ9_9ZZZZ</name>
<accession>A0A381UKJ9</accession>
<dbReference type="SUPFAM" id="SSF48613">
    <property type="entry name" value="Heme oxygenase-like"/>
    <property type="match status" value="1"/>
</dbReference>
<dbReference type="SMART" id="SM01236">
    <property type="entry name" value="Haem_oxygenase_2"/>
    <property type="match status" value="1"/>
</dbReference>
<dbReference type="EMBL" id="UINC01006493">
    <property type="protein sequence ID" value="SVA27847.1"/>
    <property type="molecule type" value="Genomic_DNA"/>
</dbReference>
<sequence length="368" mass="42318">MNKVTFIKTDNLNIYLDYEKAAEEFVSLVNCDDLDARILANPRVADFFNEKIDLALEEAFLGNDGDDFAHLFIQRCLYHINRLKLFWYDDLKNYSNEQSRFLFDIHSRIEKRWSVWEENQILTERLNAVDVTQALCERAEADLNPKLSEEGRYIRDDISEVGYCQLLAIASLDGLVEASQLSRVLGGAGSDVQLMLTRILWEEYGGGKLERKHSSHFAAMLNELGLDSRPEAYLNIVPWEVLANINHSFLLSEQKQKFLRYVGGLMFIEISVPASFKNNKLAGERLGLSHDAISYWDVHIKEDIRHGQWMLNDVALPLIEKYQENAWEIVMGYDQQKFLSARAAGSIVACIRKYENDPVVFSEKLGSF</sequence>
<proteinExistence type="predicted"/>
<evidence type="ECO:0008006" key="2">
    <source>
        <dbReference type="Google" id="ProtNLM"/>
    </source>
</evidence>
<dbReference type="Gene3D" id="1.20.910.10">
    <property type="entry name" value="Heme oxygenase-like"/>
    <property type="match status" value="1"/>
</dbReference>
<dbReference type="Pfam" id="PF14518">
    <property type="entry name" value="Haem_oxygenas_2"/>
    <property type="match status" value="1"/>
</dbReference>